<dbReference type="GO" id="GO:0006412">
    <property type="term" value="P:translation"/>
    <property type="evidence" value="ECO:0007669"/>
    <property type="project" value="UniProtKB-UniRule"/>
</dbReference>
<evidence type="ECO:0000256" key="2">
    <source>
        <dbReference type="ARBA" id="ARBA00008889"/>
    </source>
</evidence>
<evidence type="ECO:0000256" key="3">
    <source>
        <dbReference type="ARBA" id="ARBA00022980"/>
    </source>
</evidence>
<dbReference type="NCBIfam" id="NF000955">
    <property type="entry name" value="PRK00099.1-1"/>
    <property type="match status" value="1"/>
</dbReference>
<comment type="subunit">
    <text evidence="6">Part of the ribosomal stalk of the 50S ribosomal subunit. The N-terminus interacts with L11 and the large rRNA to form the base of the stalk. The C-terminus forms an elongated spine to which L12 dimers bind in a sequential fashion forming a multimeric L10(L12)X complex.</text>
</comment>
<dbReference type="CDD" id="cd05797">
    <property type="entry name" value="Ribosomal_L10"/>
    <property type="match status" value="1"/>
</dbReference>
<proteinExistence type="inferred from homology"/>
<dbReference type="InterPro" id="IPR047865">
    <property type="entry name" value="Ribosomal_uL10_bac_type"/>
</dbReference>
<evidence type="ECO:0000256" key="1">
    <source>
        <dbReference type="ARBA" id="ARBA00002633"/>
    </source>
</evidence>
<name>A0AAE3L269_9GAMM</name>
<evidence type="ECO:0000313" key="8">
    <source>
        <dbReference type="Proteomes" id="UP001204445"/>
    </source>
</evidence>
<comment type="similarity">
    <text evidence="2 6">Belongs to the universal ribosomal protein uL10 family.</text>
</comment>
<sequence>MLTLEQKKVIVSEVAEVASKAPTAIAAEYIGLTVADMTRLRQEAREAGVYVRVVRNTLAKRALADTPYASMQDGLVGPLLLAFSQEDHASAARVIRDFSKKNDKLVVKQVALEGKLLDASAVETLANLPTYEEAVSKLMAVMIAPVSQLARTLAAPHAKLVRTVAAVKEQKEAA</sequence>
<keyword evidence="6" id="KW-0694">RNA-binding</keyword>
<organism evidence="7 8">
    <name type="scientific">Methylohalomonas lacus</name>
    <dbReference type="NCBI Taxonomy" id="398773"/>
    <lineage>
        <taxon>Bacteria</taxon>
        <taxon>Pseudomonadati</taxon>
        <taxon>Pseudomonadota</taxon>
        <taxon>Gammaproteobacteria</taxon>
        <taxon>Methylohalomonadales</taxon>
        <taxon>Methylohalomonadaceae</taxon>
        <taxon>Methylohalomonas</taxon>
    </lineage>
</organism>
<dbReference type="SUPFAM" id="SSF160369">
    <property type="entry name" value="Ribosomal protein L10-like"/>
    <property type="match status" value="1"/>
</dbReference>
<evidence type="ECO:0000256" key="5">
    <source>
        <dbReference type="ARBA" id="ARBA00035202"/>
    </source>
</evidence>
<comment type="function">
    <text evidence="1 6">Forms part of the ribosomal stalk, playing a central role in the interaction of the ribosome with GTP-bound translation factors.</text>
</comment>
<dbReference type="GO" id="GO:0070180">
    <property type="term" value="F:large ribosomal subunit rRNA binding"/>
    <property type="evidence" value="ECO:0007669"/>
    <property type="project" value="UniProtKB-UniRule"/>
</dbReference>
<comment type="caution">
    <text evidence="7">The sequence shown here is derived from an EMBL/GenBank/DDBJ whole genome shotgun (WGS) entry which is preliminary data.</text>
</comment>
<dbReference type="HAMAP" id="MF_00362">
    <property type="entry name" value="Ribosomal_uL10"/>
    <property type="match status" value="1"/>
</dbReference>
<dbReference type="RefSeq" id="WP_259057768.1">
    <property type="nucleotide sequence ID" value="NZ_JANUCT010000028.1"/>
</dbReference>
<evidence type="ECO:0000313" key="7">
    <source>
        <dbReference type="EMBL" id="MCS3904585.1"/>
    </source>
</evidence>
<evidence type="ECO:0000256" key="4">
    <source>
        <dbReference type="ARBA" id="ARBA00023274"/>
    </source>
</evidence>
<dbReference type="InterPro" id="IPR002363">
    <property type="entry name" value="Ribosomal_uL10_CS_bac"/>
</dbReference>
<dbReference type="Proteomes" id="UP001204445">
    <property type="component" value="Unassembled WGS sequence"/>
</dbReference>
<keyword evidence="4 6" id="KW-0687">Ribonucleoprotein</keyword>
<dbReference type="PROSITE" id="PS01109">
    <property type="entry name" value="RIBOSOMAL_L10"/>
    <property type="match status" value="1"/>
</dbReference>
<dbReference type="Pfam" id="PF00466">
    <property type="entry name" value="Ribosomal_L10"/>
    <property type="match status" value="1"/>
</dbReference>
<accession>A0AAE3L269</accession>
<dbReference type="EMBL" id="JANUCT010000028">
    <property type="protein sequence ID" value="MCS3904585.1"/>
    <property type="molecule type" value="Genomic_DNA"/>
</dbReference>
<dbReference type="GO" id="GO:0003735">
    <property type="term" value="F:structural constituent of ribosome"/>
    <property type="evidence" value="ECO:0007669"/>
    <property type="project" value="InterPro"/>
</dbReference>
<dbReference type="InterPro" id="IPR043141">
    <property type="entry name" value="Ribosomal_uL10-like_sf"/>
</dbReference>
<keyword evidence="8" id="KW-1185">Reference proteome</keyword>
<dbReference type="AlphaFoldDB" id="A0AAE3L269"/>
<reference evidence="7" key="1">
    <citation type="submission" date="2022-08" db="EMBL/GenBank/DDBJ databases">
        <title>Genomic Encyclopedia of Type Strains, Phase III (KMG-III): the genomes of soil and plant-associated and newly described type strains.</title>
        <authorList>
            <person name="Whitman W."/>
        </authorList>
    </citation>
    <scope>NUCLEOTIDE SEQUENCE</scope>
    <source>
        <strain evidence="7">HMT 1</strain>
    </source>
</reference>
<dbReference type="PANTHER" id="PTHR11560">
    <property type="entry name" value="39S RIBOSOMAL PROTEIN L10, MITOCHONDRIAL"/>
    <property type="match status" value="1"/>
</dbReference>
<protein>
    <recommendedName>
        <fullName evidence="5 6">Large ribosomal subunit protein uL10</fullName>
    </recommendedName>
</protein>
<keyword evidence="6" id="KW-0699">rRNA-binding</keyword>
<dbReference type="Gene3D" id="3.30.70.1730">
    <property type="match status" value="1"/>
</dbReference>
<dbReference type="InterPro" id="IPR001790">
    <property type="entry name" value="Ribosomal_uL10"/>
</dbReference>
<dbReference type="GO" id="GO:0015934">
    <property type="term" value="C:large ribosomal subunit"/>
    <property type="evidence" value="ECO:0007669"/>
    <property type="project" value="InterPro"/>
</dbReference>
<evidence type="ECO:0000256" key="6">
    <source>
        <dbReference type="HAMAP-Rule" id="MF_00362"/>
    </source>
</evidence>
<gene>
    <name evidence="6" type="primary">rplJ</name>
    <name evidence="7" type="ORF">J2T55_002624</name>
</gene>
<dbReference type="InterPro" id="IPR022973">
    <property type="entry name" value="Ribosomal_uL10_bac"/>
</dbReference>
<dbReference type="Gene3D" id="6.10.250.2350">
    <property type="match status" value="1"/>
</dbReference>
<keyword evidence="3 6" id="KW-0689">Ribosomal protein</keyword>